<dbReference type="Proteomes" id="UP000193067">
    <property type="component" value="Unassembled WGS sequence"/>
</dbReference>
<dbReference type="AlphaFoldDB" id="A0A1Y2ILG9"/>
<keyword evidence="1" id="KW-0812">Transmembrane</keyword>
<protein>
    <submittedName>
        <fullName evidence="2">Uncharacterized protein</fullName>
    </submittedName>
</protein>
<dbReference type="EMBL" id="KZ084108">
    <property type="protein sequence ID" value="OSD01980.1"/>
    <property type="molecule type" value="Genomic_DNA"/>
</dbReference>
<proteinExistence type="predicted"/>
<organism evidence="2 3">
    <name type="scientific">Trametes coccinea (strain BRFM310)</name>
    <name type="common">Pycnoporus coccineus</name>
    <dbReference type="NCBI Taxonomy" id="1353009"/>
    <lineage>
        <taxon>Eukaryota</taxon>
        <taxon>Fungi</taxon>
        <taxon>Dikarya</taxon>
        <taxon>Basidiomycota</taxon>
        <taxon>Agaricomycotina</taxon>
        <taxon>Agaricomycetes</taxon>
        <taxon>Polyporales</taxon>
        <taxon>Polyporaceae</taxon>
        <taxon>Trametes</taxon>
    </lineage>
</organism>
<accession>A0A1Y2ILG9</accession>
<keyword evidence="1" id="KW-1133">Transmembrane helix</keyword>
<keyword evidence="1" id="KW-0472">Membrane</keyword>
<evidence type="ECO:0000256" key="1">
    <source>
        <dbReference type="SAM" id="Phobius"/>
    </source>
</evidence>
<name>A0A1Y2ILG9_TRAC3</name>
<dbReference type="OrthoDB" id="2753012at2759"/>
<reference evidence="2 3" key="1">
    <citation type="journal article" date="2015" name="Biotechnol. Biofuels">
        <title>Enhanced degradation of softwood versus hardwood by the white-rot fungus Pycnoporus coccineus.</title>
        <authorList>
            <person name="Couturier M."/>
            <person name="Navarro D."/>
            <person name="Chevret D."/>
            <person name="Henrissat B."/>
            <person name="Piumi F."/>
            <person name="Ruiz-Duenas F.J."/>
            <person name="Martinez A.T."/>
            <person name="Grigoriev I.V."/>
            <person name="Riley R."/>
            <person name="Lipzen A."/>
            <person name="Berrin J.G."/>
            <person name="Master E.R."/>
            <person name="Rosso M.N."/>
        </authorList>
    </citation>
    <scope>NUCLEOTIDE SEQUENCE [LARGE SCALE GENOMIC DNA]</scope>
    <source>
        <strain evidence="2 3">BRFM310</strain>
    </source>
</reference>
<gene>
    <name evidence="2" type="ORF">PYCCODRAFT_462966</name>
</gene>
<keyword evidence="3" id="KW-1185">Reference proteome</keyword>
<feature type="transmembrane region" description="Helical" evidence="1">
    <location>
        <begin position="48"/>
        <end position="70"/>
    </location>
</feature>
<evidence type="ECO:0000313" key="2">
    <source>
        <dbReference type="EMBL" id="OSD01980.1"/>
    </source>
</evidence>
<sequence length="110" mass="12604">MLHHSGPIQLKSCTTEFILGQILEPLQYLPWAVFSALRTWALCRQRSWAMLVFLASLSPVIITAVSFRWLEVLLYCLSSLQITETEISTRDAPWRGSCLRMELSISRAFT</sequence>
<evidence type="ECO:0000313" key="3">
    <source>
        <dbReference type="Proteomes" id="UP000193067"/>
    </source>
</evidence>